<feature type="transmembrane region" description="Helical" evidence="2">
    <location>
        <begin position="221"/>
        <end position="241"/>
    </location>
</feature>
<feature type="region of interest" description="Disordered" evidence="1">
    <location>
        <begin position="71"/>
        <end position="97"/>
    </location>
</feature>
<evidence type="ECO:0008006" key="5">
    <source>
        <dbReference type="Google" id="ProtNLM"/>
    </source>
</evidence>
<feature type="compositionally biased region" description="Low complexity" evidence="1">
    <location>
        <begin position="73"/>
        <end position="92"/>
    </location>
</feature>
<keyword evidence="2" id="KW-1133">Transmembrane helix</keyword>
<keyword evidence="2" id="KW-0812">Transmembrane</keyword>
<feature type="transmembrane region" description="Helical" evidence="2">
    <location>
        <begin position="318"/>
        <end position="337"/>
    </location>
</feature>
<dbReference type="Pfam" id="PF06772">
    <property type="entry name" value="LtrA"/>
    <property type="match status" value="1"/>
</dbReference>
<feature type="transmembrane region" description="Helical" evidence="2">
    <location>
        <begin position="161"/>
        <end position="183"/>
    </location>
</feature>
<organism evidence="3 4">
    <name type="scientific">Entomortierella parvispora</name>
    <dbReference type="NCBI Taxonomy" id="205924"/>
    <lineage>
        <taxon>Eukaryota</taxon>
        <taxon>Fungi</taxon>
        <taxon>Fungi incertae sedis</taxon>
        <taxon>Mucoromycota</taxon>
        <taxon>Mortierellomycotina</taxon>
        <taxon>Mortierellomycetes</taxon>
        <taxon>Mortierellales</taxon>
        <taxon>Mortierellaceae</taxon>
        <taxon>Entomortierella</taxon>
    </lineage>
</organism>
<dbReference type="EMBL" id="BQFW01000007">
    <property type="protein sequence ID" value="GJJ72638.1"/>
    <property type="molecule type" value="Genomic_DNA"/>
</dbReference>
<dbReference type="InterPro" id="IPR010640">
    <property type="entry name" value="Low_temperature_requirement_A"/>
</dbReference>
<feature type="transmembrane region" description="Helical" evidence="2">
    <location>
        <begin position="253"/>
        <end position="271"/>
    </location>
</feature>
<name>A0A9P3LW10_9FUNG</name>
<dbReference type="OrthoDB" id="191995at2759"/>
<feature type="transmembrane region" description="Helical" evidence="2">
    <location>
        <begin position="427"/>
        <end position="447"/>
    </location>
</feature>
<reference evidence="3" key="1">
    <citation type="submission" date="2021-11" db="EMBL/GenBank/DDBJ databases">
        <authorList>
            <person name="Herlambang A."/>
            <person name="Guo Y."/>
            <person name="Takashima Y."/>
            <person name="Nishizawa T."/>
        </authorList>
    </citation>
    <scope>NUCLEOTIDE SEQUENCE</scope>
    <source>
        <strain evidence="3">E1425</strain>
    </source>
</reference>
<feature type="transmembrane region" description="Helical" evidence="2">
    <location>
        <begin position="459"/>
        <end position="480"/>
    </location>
</feature>
<feature type="compositionally biased region" description="Polar residues" evidence="1">
    <location>
        <begin position="10"/>
        <end position="23"/>
    </location>
</feature>
<feature type="region of interest" description="Disordered" evidence="1">
    <location>
        <begin position="1"/>
        <end position="27"/>
    </location>
</feature>
<evidence type="ECO:0000256" key="1">
    <source>
        <dbReference type="SAM" id="MobiDB-lite"/>
    </source>
</evidence>
<feature type="transmembrane region" description="Helical" evidence="2">
    <location>
        <begin position="277"/>
        <end position="297"/>
    </location>
</feature>
<feature type="transmembrane region" description="Helical" evidence="2">
    <location>
        <begin position="195"/>
        <end position="215"/>
    </location>
</feature>
<feature type="transmembrane region" description="Helical" evidence="2">
    <location>
        <begin position="349"/>
        <end position="367"/>
    </location>
</feature>
<protein>
    <recommendedName>
        <fullName evidence="5">Low temperature requirement protein LtrA</fullName>
    </recommendedName>
</protein>
<keyword evidence="4" id="KW-1185">Reference proteome</keyword>
<reference evidence="3" key="2">
    <citation type="journal article" date="2022" name="Microbiol. Resour. Announc.">
        <title>Whole-Genome Sequence of Entomortierella parvispora E1425, a Mucoromycotan Fungus Associated with Burkholderiaceae-Related Endosymbiotic Bacteria.</title>
        <authorList>
            <person name="Herlambang A."/>
            <person name="Guo Y."/>
            <person name="Takashima Y."/>
            <person name="Narisawa K."/>
            <person name="Ohta H."/>
            <person name="Nishizawa T."/>
        </authorList>
    </citation>
    <scope>NUCLEOTIDE SEQUENCE</scope>
    <source>
        <strain evidence="3">E1425</strain>
    </source>
</reference>
<dbReference type="AlphaFoldDB" id="A0A9P3LW10"/>
<evidence type="ECO:0000313" key="4">
    <source>
        <dbReference type="Proteomes" id="UP000827284"/>
    </source>
</evidence>
<sequence>MFKSRRDIESQGTNSYNNANNLERNIDPCDNDGVLSYDVYQTDAQPVDIEDFSKRDNSNFDKNAIQRKQTDDTFFTNGSNSNDTNNGNSYGNALSTSNTLSDSAENGGIGTKVRLHAKLLRKREHADAAKVTNIELFFDLVFVYAISSISESMVDDLTWEVVLEMLVITLAVWWAWVFSAWTFNWFNPDSYLVRIALMALMFINLIMSAVISGSYTDQSLLFAGMYVLIQLGRSILAVVALHGHKLQMNYVRITAWFFVTGVLWMVGGAIGGTTRNVLWTVAIVIEYLSPAAGFYTPGLGKSITADWDIHGGHLAERCSLFIIIALGESIVVTGEAFKEVLHQPAGVGMFVISFVGATAMWWIYFHTASAEAIEYVEHSSDPGKMGRLGYTYIHVVMVVGIIWSAVADRISIEDPYMIPHHEEHEKNIYVAIMIGGPALFVFGHALFRRTFCKRLSIPHLVTVATLICVTPIGIFLPLWATALTTTMILLLLGFYESYFRCVVLPKLETVES</sequence>
<dbReference type="Proteomes" id="UP000827284">
    <property type="component" value="Unassembled WGS sequence"/>
</dbReference>
<accession>A0A9P3LW10</accession>
<evidence type="ECO:0000256" key="2">
    <source>
        <dbReference type="SAM" id="Phobius"/>
    </source>
</evidence>
<proteinExistence type="predicted"/>
<gene>
    <name evidence="3" type="ORF">EMPS_04996</name>
</gene>
<keyword evidence="2" id="KW-0472">Membrane</keyword>
<dbReference type="PANTHER" id="PTHR36840:SF1">
    <property type="entry name" value="BLL5714 PROTEIN"/>
    <property type="match status" value="1"/>
</dbReference>
<feature type="transmembrane region" description="Helical" evidence="2">
    <location>
        <begin position="388"/>
        <end position="407"/>
    </location>
</feature>
<comment type="caution">
    <text evidence="3">The sequence shown here is derived from an EMBL/GenBank/DDBJ whole genome shotgun (WGS) entry which is preliminary data.</text>
</comment>
<evidence type="ECO:0000313" key="3">
    <source>
        <dbReference type="EMBL" id="GJJ72638.1"/>
    </source>
</evidence>
<dbReference type="PANTHER" id="PTHR36840">
    <property type="entry name" value="BLL5714 PROTEIN"/>
    <property type="match status" value="1"/>
</dbReference>
<feature type="transmembrane region" description="Helical" evidence="2">
    <location>
        <begin position="131"/>
        <end position="149"/>
    </location>
</feature>